<organism evidence="2 3">
    <name type="scientific">Paraglomus brasilianum</name>
    <dbReference type="NCBI Taxonomy" id="144538"/>
    <lineage>
        <taxon>Eukaryota</taxon>
        <taxon>Fungi</taxon>
        <taxon>Fungi incertae sedis</taxon>
        <taxon>Mucoromycota</taxon>
        <taxon>Glomeromycotina</taxon>
        <taxon>Glomeromycetes</taxon>
        <taxon>Paraglomerales</taxon>
        <taxon>Paraglomeraceae</taxon>
        <taxon>Paraglomus</taxon>
    </lineage>
</organism>
<gene>
    <name evidence="2" type="ORF">PBRASI_LOCUS7681</name>
</gene>
<dbReference type="Proteomes" id="UP000789739">
    <property type="component" value="Unassembled WGS sequence"/>
</dbReference>
<keyword evidence="1" id="KW-0472">Membrane</keyword>
<evidence type="ECO:0000313" key="3">
    <source>
        <dbReference type="Proteomes" id="UP000789739"/>
    </source>
</evidence>
<reference evidence="2" key="1">
    <citation type="submission" date="2021-06" db="EMBL/GenBank/DDBJ databases">
        <authorList>
            <person name="Kallberg Y."/>
            <person name="Tangrot J."/>
            <person name="Rosling A."/>
        </authorList>
    </citation>
    <scope>NUCLEOTIDE SEQUENCE</scope>
    <source>
        <strain evidence="2">BR232B</strain>
    </source>
</reference>
<evidence type="ECO:0000313" key="2">
    <source>
        <dbReference type="EMBL" id="CAG8601759.1"/>
    </source>
</evidence>
<keyword evidence="1" id="KW-0812">Transmembrane</keyword>
<feature type="non-terminal residue" evidence="2">
    <location>
        <position position="1"/>
    </location>
</feature>
<keyword evidence="3" id="KW-1185">Reference proteome</keyword>
<protein>
    <submittedName>
        <fullName evidence="2">4686_t:CDS:1</fullName>
    </submittedName>
</protein>
<sequence length="63" mass="7000">RKSGIIVVFSVKSEREKEQRTSGLLAFKIGFYFIFVTGVEFLFFGVKEGEVEAILGILEAVIG</sequence>
<dbReference type="EMBL" id="CAJVPI010001226">
    <property type="protein sequence ID" value="CAG8601759.1"/>
    <property type="molecule type" value="Genomic_DNA"/>
</dbReference>
<keyword evidence="1" id="KW-1133">Transmembrane helix</keyword>
<evidence type="ECO:0000256" key="1">
    <source>
        <dbReference type="SAM" id="Phobius"/>
    </source>
</evidence>
<dbReference type="AlphaFoldDB" id="A0A9N9GD40"/>
<proteinExistence type="predicted"/>
<accession>A0A9N9GD40</accession>
<feature type="transmembrane region" description="Helical" evidence="1">
    <location>
        <begin position="25"/>
        <end position="46"/>
    </location>
</feature>
<name>A0A9N9GD40_9GLOM</name>
<comment type="caution">
    <text evidence="2">The sequence shown here is derived from an EMBL/GenBank/DDBJ whole genome shotgun (WGS) entry which is preliminary data.</text>
</comment>